<accession>A0AAD8YPA5</accession>
<dbReference type="PANTHER" id="PTHR46982:SF1">
    <property type="entry name" value="CITRATE_OXOGLUTARATE CARRIER PROTEIN"/>
    <property type="match status" value="1"/>
</dbReference>
<dbReference type="GO" id="GO:0005739">
    <property type="term" value="C:mitochondrion"/>
    <property type="evidence" value="ECO:0007669"/>
    <property type="project" value="TreeGrafter"/>
</dbReference>
<keyword evidence="6" id="KW-0732">Signal</keyword>
<dbReference type="InterPro" id="IPR018108">
    <property type="entry name" value="MCP_transmembrane"/>
</dbReference>
<dbReference type="InterPro" id="IPR053017">
    <property type="entry name" value="Mito_Cit/Oxoglu_Carrier"/>
</dbReference>
<dbReference type="InterPro" id="IPR023395">
    <property type="entry name" value="MCP_dom_sf"/>
</dbReference>
<dbReference type="SUPFAM" id="SSF103506">
    <property type="entry name" value="Mitochondrial carrier"/>
    <property type="match status" value="1"/>
</dbReference>
<dbReference type="Gene3D" id="1.50.40.10">
    <property type="entry name" value="Mitochondrial carrier domain"/>
    <property type="match status" value="1"/>
</dbReference>
<dbReference type="AlphaFoldDB" id="A0AAD8YPA5"/>
<feature type="repeat" description="Solcar" evidence="4">
    <location>
        <begin position="155"/>
        <end position="241"/>
    </location>
</feature>
<comment type="similarity">
    <text evidence="5">Belongs to the mitochondrial carrier (TC 2.A.29) family.</text>
</comment>
<evidence type="ECO:0000256" key="2">
    <source>
        <dbReference type="ARBA" id="ARBA00022692"/>
    </source>
</evidence>
<feature type="repeat" description="Solcar" evidence="4">
    <location>
        <begin position="44"/>
        <end position="137"/>
    </location>
</feature>
<comment type="caution">
    <text evidence="7">The sequence shown here is derived from an EMBL/GenBank/DDBJ whole genome shotgun (WGS) entry which is preliminary data.</text>
</comment>
<evidence type="ECO:0000313" key="7">
    <source>
        <dbReference type="EMBL" id="KAK1749155.1"/>
    </source>
</evidence>
<keyword evidence="2 4" id="KW-0812">Transmembrane</keyword>
<feature type="signal peptide" evidence="6">
    <location>
        <begin position="1"/>
        <end position="22"/>
    </location>
</feature>
<evidence type="ECO:0000256" key="6">
    <source>
        <dbReference type="SAM" id="SignalP"/>
    </source>
</evidence>
<evidence type="ECO:0000256" key="1">
    <source>
        <dbReference type="ARBA" id="ARBA00004141"/>
    </source>
</evidence>
<dbReference type="GO" id="GO:0006843">
    <property type="term" value="P:mitochondrial citrate transmembrane transport"/>
    <property type="evidence" value="ECO:0007669"/>
    <property type="project" value="TreeGrafter"/>
</dbReference>
<dbReference type="GO" id="GO:0005371">
    <property type="term" value="F:tricarboxylate secondary active transmembrane transporter activity"/>
    <property type="evidence" value="ECO:0007669"/>
    <property type="project" value="TreeGrafter"/>
</dbReference>
<dbReference type="Proteomes" id="UP001224775">
    <property type="component" value="Unassembled WGS sequence"/>
</dbReference>
<proteinExistence type="inferred from homology"/>
<keyword evidence="5" id="KW-0813">Transport</keyword>
<evidence type="ECO:0000256" key="5">
    <source>
        <dbReference type="RuleBase" id="RU000488"/>
    </source>
</evidence>
<evidence type="ECO:0000313" key="8">
    <source>
        <dbReference type="Proteomes" id="UP001224775"/>
    </source>
</evidence>
<dbReference type="GO" id="GO:0015742">
    <property type="term" value="P:alpha-ketoglutarate transport"/>
    <property type="evidence" value="ECO:0007669"/>
    <property type="project" value="TreeGrafter"/>
</dbReference>
<feature type="chain" id="PRO_5042221077" evidence="6">
    <location>
        <begin position="23"/>
        <end position="332"/>
    </location>
</feature>
<comment type="subcellular location">
    <subcellularLocation>
        <location evidence="1">Membrane</location>
        <topology evidence="1">Multi-pass membrane protein</topology>
    </subcellularLocation>
</comment>
<keyword evidence="8" id="KW-1185">Reference proteome</keyword>
<organism evidence="7 8">
    <name type="scientific">Skeletonema marinoi</name>
    <dbReference type="NCBI Taxonomy" id="267567"/>
    <lineage>
        <taxon>Eukaryota</taxon>
        <taxon>Sar</taxon>
        <taxon>Stramenopiles</taxon>
        <taxon>Ochrophyta</taxon>
        <taxon>Bacillariophyta</taxon>
        <taxon>Coscinodiscophyceae</taxon>
        <taxon>Thalassiosirophycidae</taxon>
        <taxon>Thalassiosirales</taxon>
        <taxon>Skeletonemataceae</taxon>
        <taxon>Skeletonema</taxon>
        <taxon>Skeletonema marinoi-dohrnii complex</taxon>
    </lineage>
</organism>
<protein>
    <submittedName>
        <fullName evidence="7">Mitochondrial carrier protein</fullName>
    </submittedName>
</protein>
<dbReference type="EMBL" id="JATAAI010000001">
    <property type="protein sequence ID" value="KAK1749155.1"/>
    <property type="molecule type" value="Genomic_DNA"/>
</dbReference>
<dbReference type="Pfam" id="PF00153">
    <property type="entry name" value="Mito_carr"/>
    <property type="match status" value="3"/>
</dbReference>
<evidence type="ECO:0000256" key="3">
    <source>
        <dbReference type="ARBA" id="ARBA00023136"/>
    </source>
</evidence>
<keyword evidence="3 4" id="KW-0472">Membrane</keyword>
<sequence>MMKPINAILLLPLLLLCRGASGSASSSASYRRQPLAAVLPTSLVKNLAKGSFLKCAADLTGGLPLEVWKSSVVLESIERRNSAKASSSHPPPSFDILQAIVRERGFLSLWSGLTPRMAEGFFSGSVLLAAKEGIHTLLSDYASPMLAKNVGLSLPPSFVGFLSGAGGGAAQALVMGPTSLIVTACVAASRDNEDVSALEVVQRIIKERGVLGLYRGAPAVAMRQATNWASRQGFTEFVRPRIPIEGVAGELLAGCIGGTLSAWNTPFEVARIESQSQIVDGTGKTKGESLATTMCDIFNERGVGGLYVGLFPRACQACYQTLFLVCVPRLLN</sequence>
<name>A0AAD8YPA5_9STRA</name>
<reference evidence="7" key="1">
    <citation type="submission" date="2023-06" db="EMBL/GenBank/DDBJ databases">
        <title>Survivors Of The Sea: Transcriptome response of Skeletonema marinoi to long-term dormancy.</title>
        <authorList>
            <person name="Pinder M.I.M."/>
            <person name="Kourtchenko O."/>
            <person name="Robertson E.K."/>
            <person name="Larsson T."/>
            <person name="Maumus F."/>
            <person name="Osuna-Cruz C.M."/>
            <person name="Vancaester E."/>
            <person name="Stenow R."/>
            <person name="Vandepoele K."/>
            <person name="Ploug H."/>
            <person name="Bruchert V."/>
            <person name="Godhe A."/>
            <person name="Topel M."/>
        </authorList>
    </citation>
    <scope>NUCLEOTIDE SEQUENCE</scope>
    <source>
        <strain evidence="7">R05AC</strain>
    </source>
</reference>
<gene>
    <name evidence="7" type="ORF">QTG54_001094</name>
</gene>
<evidence type="ECO:0000256" key="4">
    <source>
        <dbReference type="PROSITE-ProRule" id="PRU00282"/>
    </source>
</evidence>
<dbReference type="GO" id="GO:0016020">
    <property type="term" value="C:membrane"/>
    <property type="evidence" value="ECO:0007669"/>
    <property type="project" value="UniProtKB-SubCell"/>
</dbReference>
<dbReference type="PANTHER" id="PTHR46982">
    <property type="entry name" value="CITRATE/OXOGLUTARATE CARRIER PROTEIN"/>
    <property type="match status" value="1"/>
</dbReference>
<dbReference type="PROSITE" id="PS50920">
    <property type="entry name" value="SOLCAR"/>
    <property type="match status" value="2"/>
</dbReference>